<dbReference type="Proteomes" id="UP000576087">
    <property type="component" value="Unassembled WGS sequence"/>
</dbReference>
<evidence type="ECO:0000313" key="6">
    <source>
        <dbReference type="Proteomes" id="UP000520770"/>
    </source>
</evidence>
<feature type="region of interest" description="Disordered" evidence="1">
    <location>
        <begin position="56"/>
        <end position="75"/>
    </location>
</feature>
<dbReference type="Proteomes" id="UP000524535">
    <property type="component" value="Unassembled WGS sequence"/>
</dbReference>
<evidence type="ECO:0000313" key="3">
    <source>
        <dbReference type="EMBL" id="MBB4350847.1"/>
    </source>
</evidence>
<accession>A0A7W6V2H5</accession>
<evidence type="ECO:0008006" key="9">
    <source>
        <dbReference type="Google" id="ProtNLM"/>
    </source>
</evidence>
<evidence type="ECO:0000313" key="8">
    <source>
        <dbReference type="Proteomes" id="UP000576087"/>
    </source>
</evidence>
<feature type="transmembrane region" description="Helical" evidence="2">
    <location>
        <begin position="100"/>
        <end position="122"/>
    </location>
</feature>
<reference evidence="6 7" key="1">
    <citation type="submission" date="2020-08" db="EMBL/GenBank/DDBJ databases">
        <title>Genomic Encyclopedia of Type Strains, Phase IV (KMG-V): Genome sequencing to study the core and pangenomes of soil and plant-associated prokaryotes.</title>
        <authorList>
            <person name="Whitman W."/>
        </authorList>
    </citation>
    <scope>NUCLEOTIDE SEQUENCE [LARGE SCALE GENOMIC DNA]</scope>
    <source>
        <strain evidence="4 7">SEMIA 444</strain>
        <strain evidence="3 6">SEMIA 448</strain>
        <strain evidence="5 8">SEMIA 452</strain>
    </source>
</reference>
<protein>
    <recommendedName>
        <fullName evidence="9">DUF3426 domain-containing protein</fullName>
    </recommendedName>
</protein>
<dbReference type="EMBL" id="JACIHM010000008">
    <property type="protein sequence ID" value="MBB4448781.1"/>
    <property type="molecule type" value="Genomic_DNA"/>
</dbReference>
<dbReference type="EMBL" id="JACIGY010000008">
    <property type="protein sequence ID" value="MBB4414165.1"/>
    <property type="molecule type" value="Genomic_DNA"/>
</dbReference>
<keyword evidence="7" id="KW-1185">Reference proteome</keyword>
<evidence type="ECO:0000313" key="5">
    <source>
        <dbReference type="EMBL" id="MBB4448781.1"/>
    </source>
</evidence>
<keyword evidence="2" id="KW-0812">Transmembrane</keyword>
<comment type="caution">
    <text evidence="5">The sequence shown here is derived from an EMBL/GenBank/DDBJ whole genome shotgun (WGS) entry which is preliminary data.</text>
</comment>
<sequence>MSTFQDRRQARAKMPIDILPPEGDEKDGKGKVIRFPKPFVKTYEVEDAHFVPVNDRARRHAATSSNDRRPRKAEAMPRQTIAGGMIGAIEGKLLRLSPDAFVAVVASVVVTVFTIFGGFSLLSGPSAEPGPALDITHVTMTPQDANGMRVLLINGIVENRTEGRLDMPSIRADLLSGETVVASTLISTSASQIGGRESYGFSVRVPHPGGKLPDLRLSLAGRGA</sequence>
<evidence type="ECO:0000313" key="7">
    <source>
        <dbReference type="Proteomes" id="UP000524535"/>
    </source>
</evidence>
<dbReference type="RefSeq" id="WP_183686320.1">
    <property type="nucleotide sequence ID" value="NZ_JACIGW010000007.1"/>
</dbReference>
<dbReference type="Proteomes" id="UP000520770">
    <property type="component" value="Unassembled WGS sequence"/>
</dbReference>
<feature type="region of interest" description="Disordered" evidence="1">
    <location>
        <begin position="1"/>
        <end position="31"/>
    </location>
</feature>
<evidence type="ECO:0000256" key="2">
    <source>
        <dbReference type="SAM" id="Phobius"/>
    </source>
</evidence>
<feature type="compositionally biased region" description="Basic and acidic residues" evidence="1">
    <location>
        <begin position="66"/>
        <end position="75"/>
    </location>
</feature>
<gene>
    <name evidence="4" type="ORF">GGE31_004703</name>
    <name evidence="3" type="ORF">GGE33_004621</name>
    <name evidence="5" type="ORF">GGE35_004627</name>
</gene>
<organism evidence="5 8">
    <name type="scientific">Aliirhizobium cellulosilyticum</name>
    <dbReference type="NCBI Taxonomy" id="393664"/>
    <lineage>
        <taxon>Bacteria</taxon>
        <taxon>Pseudomonadati</taxon>
        <taxon>Pseudomonadota</taxon>
        <taxon>Alphaproteobacteria</taxon>
        <taxon>Hyphomicrobiales</taxon>
        <taxon>Rhizobiaceae</taxon>
        <taxon>Aliirhizobium</taxon>
    </lineage>
</organism>
<name>A0A7W6V2H5_9HYPH</name>
<evidence type="ECO:0000313" key="4">
    <source>
        <dbReference type="EMBL" id="MBB4414165.1"/>
    </source>
</evidence>
<keyword evidence="2" id="KW-0472">Membrane</keyword>
<proteinExistence type="predicted"/>
<evidence type="ECO:0000256" key="1">
    <source>
        <dbReference type="SAM" id="MobiDB-lite"/>
    </source>
</evidence>
<dbReference type="AlphaFoldDB" id="A0A7W6V2H5"/>
<dbReference type="EMBL" id="JACIGW010000007">
    <property type="protein sequence ID" value="MBB4350847.1"/>
    <property type="molecule type" value="Genomic_DNA"/>
</dbReference>
<keyword evidence="2" id="KW-1133">Transmembrane helix</keyword>